<protein>
    <recommendedName>
        <fullName evidence="3">Ricin B lectin domain-containing protein</fullName>
    </recommendedName>
</protein>
<proteinExistence type="predicted"/>
<dbReference type="Gene3D" id="3.20.20.80">
    <property type="entry name" value="Glycosidases"/>
    <property type="match status" value="1"/>
</dbReference>
<dbReference type="SUPFAM" id="SSF50370">
    <property type="entry name" value="Ricin B-like lectins"/>
    <property type="match status" value="1"/>
</dbReference>
<sequence>MADPTLLVPGNGAKNMEPLWNKDNAAIRTVDPTTIVFFEGSTYDIFSGFNNVPGGDGSKTAHSYHYYNYLQLGKIKTRPLTASRMPLASRQRECSLSSTFGTREQRAAPGFLTRLGLQTSTCSRDKTGHMRTCGIARPSSPSLNWLGSTRTYAKATAGATKTLYFQDETSKNWVSWVADTSIAAPGLIRISPQIYYQDGIRAFLVPAGSGTYTMDGTNIVQLHYTVAAQSGQTIQASVQPFLPIDIIKNPATGKCVDNGNNYVTPNNSALIWTCSSAASHVWRVKNGAISLAFDPSRKSDTYCLDTLGDASASSQTVVLNPCQAASASQQ</sequence>
<reference evidence="1" key="1">
    <citation type="journal article" date="2020" name="Fungal Divers.">
        <title>Resolving the Mortierellaceae phylogeny through synthesis of multi-gene phylogenetics and phylogenomics.</title>
        <authorList>
            <person name="Vandepol N."/>
            <person name="Liber J."/>
            <person name="Desiro A."/>
            <person name="Na H."/>
            <person name="Kennedy M."/>
            <person name="Barry K."/>
            <person name="Grigoriev I.V."/>
            <person name="Miller A.N."/>
            <person name="O'Donnell K."/>
            <person name="Stajich J.E."/>
            <person name="Bonito G."/>
        </authorList>
    </citation>
    <scope>NUCLEOTIDE SEQUENCE</scope>
    <source>
        <strain evidence="1">NVP1</strain>
    </source>
</reference>
<dbReference type="InterPro" id="IPR035992">
    <property type="entry name" value="Ricin_B-like_lectins"/>
</dbReference>
<evidence type="ECO:0000313" key="1">
    <source>
        <dbReference type="EMBL" id="KAF9335782.1"/>
    </source>
</evidence>
<dbReference type="Proteomes" id="UP000696485">
    <property type="component" value="Unassembled WGS sequence"/>
</dbReference>
<accession>A0A9P5SSM2</accession>
<dbReference type="CDD" id="cd00161">
    <property type="entry name" value="beta-trefoil_Ricin-like"/>
    <property type="match status" value="1"/>
</dbReference>
<gene>
    <name evidence="1" type="ORF">BG006_010672</name>
</gene>
<keyword evidence="2" id="KW-1185">Reference proteome</keyword>
<dbReference type="Gene3D" id="2.80.10.50">
    <property type="match status" value="1"/>
</dbReference>
<evidence type="ECO:0008006" key="3">
    <source>
        <dbReference type="Google" id="ProtNLM"/>
    </source>
</evidence>
<organism evidence="1 2">
    <name type="scientific">Podila minutissima</name>
    <dbReference type="NCBI Taxonomy" id="64525"/>
    <lineage>
        <taxon>Eukaryota</taxon>
        <taxon>Fungi</taxon>
        <taxon>Fungi incertae sedis</taxon>
        <taxon>Mucoromycota</taxon>
        <taxon>Mortierellomycotina</taxon>
        <taxon>Mortierellomycetes</taxon>
        <taxon>Mortierellales</taxon>
        <taxon>Mortierellaceae</taxon>
        <taxon>Podila</taxon>
    </lineage>
</organism>
<dbReference type="SUPFAM" id="SSF51445">
    <property type="entry name" value="(Trans)glycosidases"/>
    <property type="match status" value="1"/>
</dbReference>
<dbReference type="InterPro" id="IPR017853">
    <property type="entry name" value="GH"/>
</dbReference>
<dbReference type="EMBL" id="JAAAUY010000086">
    <property type="protein sequence ID" value="KAF9335782.1"/>
    <property type="molecule type" value="Genomic_DNA"/>
</dbReference>
<dbReference type="PROSITE" id="PS50231">
    <property type="entry name" value="RICIN_B_LECTIN"/>
    <property type="match status" value="1"/>
</dbReference>
<name>A0A9P5SSM2_9FUNG</name>
<evidence type="ECO:0000313" key="2">
    <source>
        <dbReference type="Proteomes" id="UP000696485"/>
    </source>
</evidence>
<comment type="caution">
    <text evidence="1">The sequence shown here is derived from an EMBL/GenBank/DDBJ whole genome shotgun (WGS) entry which is preliminary data.</text>
</comment>
<dbReference type="AlphaFoldDB" id="A0A9P5SSM2"/>